<reference evidence="1 2" key="1">
    <citation type="journal article" date="2022" name="Microbiol. Resour. Announc.">
        <title>Complete Genome Sequence of the Hyperthermophilic and Acidophilic Archaeon Saccharolobus caldissimus Strain HS-3T.</title>
        <authorList>
            <person name="Sakai H.D."/>
            <person name="Kurosawa N."/>
        </authorList>
    </citation>
    <scope>NUCLEOTIDE SEQUENCE [LARGE SCALE GENOMIC DNA]</scope>
    <source>
        <strain evidence="1 2">JCM32116</strain>
    </source>
</reference>
<dbReference type="Gene3D" id="3.40.50.300">
    <property type="entry name" value="P-loop containing nucleotide triphosphate hydrolases"/>
    <property type="match status" value="1"/>
</dbReference>
<dbReference type="GeneID" id="68865453"/>
<accession>A0AAQ4CPG7</accession>
<evidence type="ECO:0000313" key="1">
    <source>
        <dbReference type="EMBL" id="BDB97698.1"/>
    </source>
</evidence>
<dbReference type="InterPro" id="IPR027417">
    <property type="entry name" value="P-loop_NTPase"/>
</dbReference>
<sequence>MFERGNFVSIYGGAGVGKTILSLQLVLDIRPSIYISTEGVIFEARLEKINIGKGVHFASVNSNEELYSSILTAMKYEPKLLVIDTINRFYRYERNLQKFLKILVTLKAISDLNIKILLTWQMSFNNKVAGEKLMRQLSDDVLRMSKNYIIGNLRKCKFKITDRGVIGCL</sequence>
<dbReference type="RefSeq" id="WP_229571679.1">
    <property type="nucleotide sequence ID" value="NZ_AP025226.1"/>
</dbReference>
<dbReference type="EMBL" id="AP025226">
    <property type="protein sequence ID" value="BDB97698.1"/>
    <property type="molecule type" value="Genomic_DNA"/>
</dbReference>
<name>A0AAQ4CPG7_9CREN</name>
<evidence type="ECO:0000313" key="2">
    <source>
        <dbReference type="Proteomes" id="UP001319921"/>
    </source>
</evidence>
<dbReference type="Proteomes" id="UP001319921">
    <property type="component" value="Chromosome"/>
</dbReference>
<keyword evidence="2" id="KW-1185">Reference proteome</keyword>
<organism evidence="1 2">
    <name type="scientific">Saccharolobus caldissimus</name>
    <dbReference type="NCBI Taxonomy" id="1702097"/>
    <lineage>
        <taxon>Archaea</taxon>
        <taxon>Thermoproteota</taxon>
        <taxon>Thermoprotei</taxon>
        <taxon>Sulfolobales</taxon>
        <taxon>Sulfolobaceae</taxon>
        <taxon>Saccharolobus</taxon>
    </lineage>
</organism>
<dbReference type="AlphaFoldDB" id="A0AAQ4CPG7"/>
<dbReference type="KEGG" id="scas:SACC_07150"/>
<protein>
    <submittedName>
        <fullName evidence="1">AAA family ATPase</fullName>
    </submittedName>
</protein>
<dbReference type="SUPFAM" id="SSF52540">
    <property type="entry name" value="P-loop containing nucleoside triphosphate hydrolases"/>
    <property type="match status" value="1"/>
</dbReference>
<proteinExistence type="predicted"/>
<gene>
    <name evidence="1" type="ORF">SACC_07150</name>
</gene>